<dbReference type="Gene3D" id="3.40.5.10">
    <property type="entry name" value="Ribosomal protein L9, N-terminal domain"/>
    <property type="match status" value="1"/>
</dbReference>
<evidence type="ECO:0000313" key="8">
    <source>
        <dbReference type="EMBL" id="WIA13278.1"/>
    </source>
</evidence>
<dbReference type="Gene3D" id="3.10.430.100">
    <property type="entry name" value="Ribosomal protein L9, C-terminal domain"/>
    <property type="match status" value="1"/>
</dbReference>
<evidence type="ECO:0000256" key="2">
    <source>
        <dbReference type="ARBA" id="ARBA00022980"/>
    </source>
</evidence>
<accession>A0ABY8U0S5</accession>
<name>A0ABY8U0S5_TETOB</name>
<organism evidence="8 9">
    <name type="scientific">Tetradesmus obliquus</name>
    <name type="common">Green alga</name>
    <name type="synonym">Acutodesmus obliquus</name>
    <dbReference type="NCBI Taxonomy" id="3088"/>
    <lineage>
        <taxon>Eukaryota</taxon>
        <taxon>Viridiplantae</taxon>
        <taxon>Chlorophyta</taxon>
        <taxon>core chlorophytes</taxon>
        <taxon>Chlorophyceae</taxon>
        <taxon>CS clade</taxon>
        <taxon>Sphaeropleales</taxon>
        <taxon>Scenedesmaceae</taxon>
        <taxon>Tetradesmus</taxon>
    </lineage>
</organism>
<dbReference type="InterPro" id="IPR036935">
    <property type="entry name" value="Ribosomal_bL9_N_sf"/>
</dbReference>
<reference evidence="8 9" key="1">
    <citation type="submission" date="2023-05" db="EMBL/GenBank/DDBJ databases">
        <title>A 100% complete, gapless, phased diploid assembly of the Scenedesmus obliquus UTEX 3031 genome.</title>
        <authorList>
            <person name="Biondi T.C."/>
            <person name="Hanschen E.R."/>
            <person name="Kwon T."/>
            <person name="Eng W."/>
            <person name="Kruse C.P.S."/>
            <person name="Koehler S.I."/>
            <person name="Kunde Y."/>
            <person name="Gleasner C.D."/>
            <person name="You Mak K.T."/>
            <person name="Polle J."/>
            <person name="Hovde B.T."/>
            <person name="Starkenburg S.R."/>
        </authorList>
    </citation>
    <scope>NUCLEOTIDE SEQUENCE [LARGE SCALE GENOMIC DNA]</scope>
    <source>
        <strain evidence="8 9">DOE0152z</strain>
    </source>
</reference>
<keyword evidence="2" id="KW-0689">Ribosomal protein</keyword>
<dbReference type="SUPFAM" id="SSF55658">
    <property type="entry name" value="L9 N-domain-like"/>
    <property type="match status" value="1"/>
</dbReference>
<protein>
    <recommendedName>
        <fullName evidence="5">Large ribosomal subunit protein bL9c</fullName>
    </recommendedName>
    <alternativeName>
        <fullName evidence="4">CL9</fullName>
    </alternativeName>
</protein>
<dbReference type="EMBL" id="CP126211">
    <property type="protein sequence ID" value="WIA13278.1"/>
    <property type="molecule type" value="Genomic_DNA"/>
</dbReference>
<sequence>MVLLQDHEKLGKQGDIVTVKAGHARYTLFPQGIADYAIPSVVRDMKARGLLSEQGLLKLRGGGKQAAAAAAVDAAKLPPEQQLPQIIDLLHSKHVVIGRRFNQQHPEQPMLGEVTAQHLAACAAKQLHVSLPPELILMHSHSPIKAFGSFKVPLNLKDSEGQQVELEVEVNRTRRSSRVRQHKLRLFGGQQEKAGAAAAAAGVQPAA</sequence>
<evidence type="ECO:0000256" key="4">
    <source>
        <dbReference type="ARBA" id="ARBA00031047"/>
    </source>
</evidence>
<feature type="region of interest" description="Disordered" evidence="6">
    <location>
        <begin position="186"/>
        <end position="207"/>
    </location>
</feature>
<evidence type="ECO:0000313" key="9">
    <source>
        <dbReference type="Proteomes" id="UP001244341"/>
    </source>
</evidence>
<dbReference type="InterPro" id="IPR000244">
    <property type="entry name" value="Ribosomal_bL9"/>
</dbReference>
<evidence type="ECO:0000256" key="3">
    <source>
        <dbReference type="ARBA" id="ARBA00023274"/>
    </source>
</evidence>
<dbReference type="SUPFAM" id="SSF55653">
    <property type="entry name" value="Ribosomal protein L9 C-domain"/>
    <property type="match status" value="1"/>
</dbReference>
<comment type="similarity">
    <text evidence="1">Belongs to the bacterial ribosomal protein bL9 family.</text>
</comment>
<evidence type="ECO:0000256" key="1">
    <source>
        <dbReference type="ARBA" id="ARBA00010605"/>
    </source>
</evidence>
<dbReference type="InterPro" id="IPR009027">
    <property type="entry name" value="Ribosomal_bL9/RNase_H1_N"/>
</dbReference>
<keyword evidence="9" id="KW-1185">Reference proteome</keyword>
<evidence type="ECO:0000256" key="6">
    <source>
        <dbReference type="SAM" id="MobiDB-lite"/>
    </source>
</evidence>
<dbReference type="InterPro" id="IPR020070">
    <property type="entry name" value="Ribosomal_bL9_N"/>
</dbReference>
<feature type="domain" description="Ribosomal protein L9" evidence="7">
    <location>
        <begin position="2"/>
        <end position="43"/>
    </location>
</feature>
<dbReference type="PANTHER" id="PTHR21368">
    <property type="entry name" value="50S RIBOSOMAL PROTEIN L9"/>
    <property type="match status" value="1"/>
</dbReference>
<proteinExistence type="inferred from homology"/>
<feature type="compositionally biased region" description="Low complexity" evidence="6">
    <location>
        <begin position="188"/>
        <end position="207"/>
    </location>
</feature>
<dbReference type="Pfam" id="PF01281">
    <property type="entry name" value="Ribosomal_L9_N"/>
    <property type="match status" value="1"/>
</dbReference>
<dbReference type="Proteomes" id="UP001244341">
    <property type="component" value="Chromosome 4b"/>
</dbReference>
<evidence type="ECO:0000256" key="5">
    <source>
        <dbReference type="ARBA" id="ARBA00035193"/>
    </source>
</evidence>
<keyword evidence="3" id="KW-0687">Ribonucleoprotein</keyword>
<evidence type="ECO:0000259" key="7">
    <source>
        <dbReference type="Pfam" id="PF01281"/>
    </source>
</evidence>
<dbReference type="InterPro" id="IPR036791">
    <property type="entry name" value="Ribosomal_bL9_C_sf"/>
</dbReference>
<gene>
    <name evidence="8" type="ORF">OEZ85_006864</name>
</gene>